<dbReference type="RefSeq" id="WP_260793407.1">
    <property type="nucleotide sequence ID" value="NZ_CP093313.1"/>
</dbReference>
<dbReference type="InterPro" id="IPR015882">
    <property type="entry name" value="HEX_bac_N"/>
</dbReference>
<dbReference type="PRINTS" id="PR00738">
    <property type="entry name" value="GLHYDRLASE20"/>
</dbReference>
<dbReference type="InterPro" id="IPR025705">
    <property type="entry name" value="Beta_hexosaminidase_sua/sub"/>
</dbReference>
<evidence type="ECO:0000313" key="9">
    <source>
        <dbReference type="Proteomes" id="UP001059380"/>
    </source>
</evidence>
<keyword evidence="5" id="KW-1133">Transmembrane helix</keyword>
<dbReference type="GO" id="GO:0030203">
    <property type="term" value="P:glycosaminoglycan metabolic process"/>
    <property type="evidence" value="ECO:0007669"/>
    <property type="project" value="TreeGrafter"/>
</dbReference>
<dbReference type="GO" id="GO:0005975">
    <property type="term" value="P:carbohydrate metabolic process"/>
    <property type="evidence" value="ECO:0007669"/>
    <property type="project" value="InterPro"/>
</dbReference>
<evidence type="ECO:0000259" key="6">
    <source>
        <dbReference type="Pfam" id="PF00728"/>
    </source>
</evidence>
<dbReference type="KEGG" id="orp:MOP44_25540"/>
<dbReference type="GO" id="GO:0005764">
    <property type="term" value="C:lysosome"/>
    <property type="evidence" value="ECO:0007669"/>
    <property type="project" value="TreeGrafter"/>
</dbReference>
<evidence type="ECO:0000256" key="4">
    <source>
        <dbReference type="PIRSR" id="PIRSR625705-1"/>
    </source>
</evidence>
<protein>
    <submittedName>
        <fullName evidence="8">Beta-N-acetylhexosaminidase</fullName>
    </submittedName>
</protein>
<dbReference type="GO" id="GO:0016020">
    <property type="term" value="C:membrane"/>
    <property type="evidence" value="ECO:0007669"/>
    <property type="project" value="TreeGrafter"/>
</dbReference>
<feature type="active site" description="Proton donor" evidence="4">
    <location>
        <position position="330"/>
    </location>
</feature>
<evidence type="ECO:0000256" key="3">
    <source>
        <dbReference type="ARBA" id="ARBA00023295"/>
    </source>
</evidence>
<keyword evidence="9" id="KW-1185">Reference proteome</keyword>
<dbReference type="Pfam" id="PF02838">
    <property type="entry name" value="Glyco_hydro_20b"/>
    <property type="match status" value="1"/>
</dbReference>
<name>A0A9J7BLZ5_9BACT</name>
<keyword evidence="3" id="KW-0326">Glycosidase</keyword>
<evidence type="ECO:0000256" key="2">
    <source>
        <dbReference type="ARBA" id="ARBA00022801"/>
    </source>
</evidence>
<dbReference type="GO" id="GO:0006689">
    <property type="term" value="P:ganglioside catabolic process"/>
    <property type="evidence" value="ECO:0007669"/>
    <property type="project" value="TreeGrafter"/>
</dbReference>
<dbReference type="Gene3D" id="3.20.20.80">
    <property type="entry name" value="Glycosidases"/>
    <property type="match status" value="1"/>
</dbReference>
<dbReference type="PANTHER" id="PTHR22600">
    <property type="entry name" value="BETA-HEXOSAMINIDASE"/>
    <property type="match status" value="1"/>
</dbReference>
<dbReference type="InterPro" id="IPR029018">
    <property type="entry name" value="Hex-like_dom2"/>
</dbReference>
<sequence>MRLLVECASARWFGTLVMAAGLMTGVSVYGQGAGTEKLHLMPLPSSVQMGQGELVLGTNFKAGFDGQHDARLDAALDRFLVQLDRQCGGIRRAQHDAAQNAALVLTVKVAGPGGAVQSVDEDESYKLTVSASAAQLSAATDVGAMHGMETLLQLADMKEGACRLPAVSIDDVPRFRWRGLHLDVSRHFETVEVIKRTLDGMAVAKLNVFHWHLSDDQGFRAESKKFPRFTQVASDGLFYTQEQMKDVVAYARARGIRVVPEFDMPGHTSSWLVAYPEFGAEEIKEMPITFGIPQAELDPSNEKTYKFLDELIGEMGAIFPDAYFHIGGDETKGKGWEENPRIAEFMKKKGFDKPEKLQAYFNQRLLPILQKHGKKMMGWDEILTPELPKDIMVQSWRGEKSLAAGAEQGYVGILSAPYYLDAMKTSEMMFLADPIPADTKLTPEQQKLIWGGEICMWGEQINPETVDSRIWPRSLAIAERFWSPQSDRDVADMYRRLRAASLELEDVGLTHVSGPQTLRRNLAGSAHPEALNVMAAAVEPATFGERYQAQKTDRLTSLDRMIDAVVPDPPARQEIARQVDAALSGDKAAAMKLRRRFESWQEVAPEIQAMAAQSARLSDQSDRARQLGALGTAGLEALAFIETHAAAPSAWVDAQKAAIEEAKKPSGLTRFVFLPAMEKLIEAAGAPAR</sequence>
<accession>A0A9J7BLZ5</accession>
<proteinExistence type="inferred from homology"/>
<dbReference type="Proteomes" id="UP001059380">
    <property type="component" value="Chromosome"/>
</dbReference>
<dbReference type="SUPFAM" id="SSF51445">
    <property type="entry name" value="(Trans)glycosidases"/>
    <property type="match status" value="1"/>
</dbReference>
<dbReference type="Pfam" id="PF00728">
    <property type="entry name" value="Glyco_hydro_20"/>
    <property type="match status" value="1"/>
</dbReference>
<keyword evidence="2" id="KW-0378">Hydrolase</keyword>
<dbReference type="GO" id="GO:0004563">
    <property type="term" value="F:beta-N-acetylhexosaminidase activity"/>
    <property type="evidence" value="ECO:0007669"/>
    <property type="project" value="InterPro"/>
</dbReference>
<organism evidence="8 9">
    <name type="scientific">Occallatibacter riparius</name>
    <dbReference type="NCBI Taxonomy" id="1002689"/>
    <lineage>
        <taxon>Bacteria</taxon>
        <taxon>Pseudomonadati</taxon>
        <taxon>Acidobacteriota</taxon>
        <taxon>Terriglobia</taxon>
        <taxon>Terriglobales</taxon>
        <taxon>Acidobacteriaceae</taxon>
        <taxon>Occallatibacter</taxon>
    </lineage>
</organism>
<keyword evidence="5" id="KW-0812">Transmembrane</keyword>
<gene>
    <name evidence="8" type="ORF">MOP44_25540</name>
</gene>
<feature type="transmembrane region" description="Helical" evidence="5">
    <location>
        <begin position="12"/>
        <end position="30"/>
    </location>
</feature>
<evidence type="ECO:0000256" key="5">
    <source>
        <dbReference type="SAM" id="Phobius"/>
    </source>
</evidence>
<dbReference type="InterPro" id="IPR015883">
    <property type="entry name" value="Glyco_hydro_20_cat"/>
</dbReference>
<keyword evidence="5" id="KW-0472">Membrane</keyword>
<reference evidence="8" key="1">
    <citation type="submission" date="2021-04" db="EMBL/GenBank/DDBJ databases">
        <title>Phylogenetic analysis of Acidobacteriaceae.</title>
        <authorList>
            <person name="Qiu L."/>
            <person name="Zhang Q."/>
        </authorList>
    </citation>
    <scope>NUCLEOTIDE SEQUENCE</scope>
    <source>
        <strain evidence="8">DSM 25168</strain>
    </source>
</reference>
<dbReference type="EMBL" id="CP093313">
    <property type="protein sequence ID" value="UWZ83908.1"/>
    <property type="molecule type" value="Genomic_DNA"/>
</dbReference>
<comment type="similarity">
    <text evidence="1">Belongs to the glycosyl hydrolase 20 family.</text>
</comment>
<dbReference type="AlphaFoldDB" id="A0A9J7BLZ5"/>
<evidence type="ECO:0000256" key="1">
    <source>
        <dbReference type="ARBA" id="ARBA00006285"/>
    </source>
</evidence>
<dbReference type="SUPFAM" id="SSF55545">
    <property type="entry name" value="beta-N-acetylhexosaminidase-like domain"/>
    <property type="match status" value="1"/>
</dbReference>
<feature type="domain" description="Glycoside hydrolase family 20 catalytic" evidence="6">
    <location>
        <begin position="175"/>
        <end position="484"/>
    </location>
</feature>
<dbReference type="InterPro" id="IPR017853">
    <property type="entry name" value="GH"/>
</dbReference>
<feature type="domain" description="Beta-hexosaminidase bacterial type N-terminal" evidence="7">
    <location>
        <begin position="39"/>
        <end position="171"/>
    </location>
</feature>
<dbReference type="Gene3D" id="3.30.379.10">
    <property type="entry name" value="Chitobiase/beta-hexosaminidase domain 2-like"/>
    <property type="match status" value="1"/>
</dbReference>
<evidence type="ECO:0000259" key="7">
    <source>
        <dbReference type="Pfam" id="PF02838"/>
    </source>
</evidence>
<dbReference type="PANTHER" id="PTHR22600:SF21">
    <property type="entry name" value="BETA-HEXOSAMINIDASE A"/>
    <property type="match status" value="1"/>
</dbReference>
<evidence type="ECO:0000313" key="8">
    <source>
        <dbReference type="EMBL" id="UWZ83908.1"/>
    </source>
</evidence>